<sequence length="114" mass="13599">VSYIVFYSSDRVRELIQYMPEFDIDEPNRTWSATKEQMLLLYGSSDEDRRTSERELIEFCRLQSAKSLYRNKLEIERYLRDFQLIAAPLLKQGDITVQQRDFYFVTGIPTSLKD</sequence>
<gene>
    <name evidence="1" type="ORF">DFH08DRAFT_624022</name>
</gene>
<dbReference type="AlphaFoldDB" id="A0AAD7EC38"/>
<organism evidence="1 2">
    <name type="scientific">Mycena albidolilacea</name>
    <dbReference type="NCBI Taxonomy" id="1033008"/>
    <lineage>
        <taxon>Eukaryota</taxon>
        <taxon>Fungi</taxon>
        <taxon>Dikarya</taxon>
        <taxon>Basidiomycota</taxon>
        <taxon>Agaricomycotina</taxon>
        <taxon>Agaricomycetes</taxon>
        <taxon>Agaricomycetidae</taxon>
        <taxon>Agaricales</taxon>
        <taxon>Marasmiineae</taxon>
        <taxon>Mycenaceae</taxon>
        <taxon>Mycena</taxon>
    </lineage>
</organism>
<protein>
    <submittedName>
        <fullName evidence="1">Uncharacterized protein</fullName>
    </submittedName>
</protein>
<accession>A0AAD7EC38</accession>
<dbReference type="EMBL" id="JARIHO010000077">
    <property type="protein sequence ID" value="KAJ7310785.1"/>
    <property type="molecule type" value="Genomic_DNA"/>
</dbReference>
<name>A0AAD7EC38_9AGAR</name>
<feature type="non-terminal residue" evidence="1">
    <location>
        <position position="114"/>
    </location>
</feature>
<evidence type="ECO:0000313" key="2">
    <source>
        <dbReference type="Proteomes" id="UP001218218"/>
    </source>
</evidence>
<keyword evidence="2" id="KW-1185">Reference proteome</keyword>
<feature type="non-terminal residue" evidence="1">
    <location>
        <position position="1"/>
    </location>
</feature>
<dbReference type="Proteomes" id="UP001218218">
    <property type="component" value="Unassembled WGS sequence"/>
</dbReference>
<reference evidence="1" key="1">
    <citation type="submission" date="2023-03" db="EMBL/GenBank/DDBJ databases">
        <title>Massive genome expansion in bonnet fungi (Mycena s.s.) driven by repeated elements and novel gene families across ecological guilds.</title>
        <authorList>
            <consortium name="Lawrence Berkeley National Laboratory"/>
            <person name="Harder C.B."/>
            <person name="Miyauchi S."/>
            <person name="Viragh M."/>
            <person name="Kuo A."/>
            <person name="Thoen E."/>
            <person name="Andreopoulos B."/>
            <person name="Lu D."/>
            <person name="Skrede I."/>
            <person name="Drula E."/>
            <person name="Henrissat B."/>
            <person name="Morin E."/>
            <person name="Kohler A."/>
            <person name="Barry K."/>
            <person name="LaButti K."/>
            <person name="Morin E."/>
            <person name="Salamov A."/>
            <person name="Lipzen A."/>
            <person name="Mereny Z."/>
            <person name="Hegedus B."/>
            <person name="Baldrian P."/>
            <person name="Stursova M."/>
            <person name="Weitz H."/>
            <person name="Taylor A."/>
            <person name="Grigoriev I.V."/>
            <person name="Nagy L.G."/>
            <person name="Martin F."/>
            <person name="Kauserud H."/>
        </authorList>
    </citation>
    <scope>NUCLEOTIDE SEQUENCE</scope>
    <source>
        <strain evidence="1">CBHHK002</strain>
    </source>
</reference>
<proteinExistence type="predicted"/>
<evidence type="ECO:0000313" key="1">
    <source>
        <dbReference type="EMBL" id="KAJ7310785.1"/>
    </source>
</evidence>
<comment type="caution">
    <text evidence="1">The sequence shown here is derived from an EMBL/GenBank/DDBJ whole genome shotgun (WGS) entry which is preliminary data.</text>
</comment>